<keyword evidence="3" id="KW-1185">Reference proteome</keyword>
<protein>
    <submittedName>
        <fullName evidence="1">PTPRF interacting protein, binding protein 1 (liprin beta 1)</fullName>
    </submittedName>
</protein>
<sequence>MMSDASDMLAAALEQMDGIIAGSKA</sequence>
<dbReference type="VEuPathDB" id="HostDB:ENSMUSG00000016487"/>
<organism evidence="1 3">
    <name type="scientific">Mus musculus</name>
    <name type="common">Mouse</name>
    <dbReference type="NCBI Taxonomy" id="10090"/>
    <lineage>
        <taxon>Eukaryota</taxon>
        <taxon>Metazoa</taxon>
        <taxon>Chordata</taxon>
        <taxon>Craniata</taxon>
        <taxon>Vertebrata</taxon>
        <taxon>Euteleostomi</taxon>
        <taxon>Mammalia</taxon>
        <taxon>Eutheria</taxon>
        <taxon>Euarchontoglires</taxon>
        <taxon>Glires</taxon>
        <taxon>Rodentia</taxon>
        <taxon>Myomorpha</taxon>
        <taxon>Muroidea</taxon>
        <taxon>Muridae</taxon>
        <taxon>Murinae</taxon>
        <taxon>Mus</taxon>
        <taxon>Mus</taxon>
    </lineage>
</organism>
<dbReference type="OMA" id="WSNSGTP"/>
<dbReference type="GeneTree" id="ENSGT01050000244951"/>
<dbReference type="ProteomicsDB" id="349422"/>
<dbReference type="Proteomes" id="UP000000589">
    <property type="component" value="Chromosome 6"/>
</dbReference>
<proteinExistence type="evidence at protein level"/>
<keyword evidence="4 5" id="KW-1267">Proteomics identification</keyword>
<dbReference type="ExpressionAtlas" id="A0A0N4SVG3">
    <property type="expression patterns" value="baseline and differential"/>
</dbReference>
<dbReference type="AGR" id="MGI:1914783"/>
<evidence type="ECO:0007829" key="4">
    <source>
        <dbReference type="PeptideAtlas" id="A0A0N4SVG3"/>
    </source>
</evidence>
<gene>
    <name evidence="1 2" type="primary">Ppfibp1</name>
</gene>
<evidence type="ECO:0007829" key="5">
    <source>
        <dbReference type="ProteomicsDB" id="A0A0N4SVG3"/>
    </source>
</evidence>
<dbReference type="Bgee" id="ENSMUSG00000016487">
    <property type="expression patterns" value="Expressed in embryonic post-anal tail and 232 other cell types or tissues"/>
</dbReference>
<evidence type="ECO:0000313" key="3">
    <source>
        <dbReference type="Proteomes" id="UP000000589"/>
    </source>
</evidence>
<accession>A0A0N4SVG3</accession>
<feature type="non-terminal residue" evidence="1">
    <location>
        <position position="25"/>
    </location>
</feature>
<evidence type="ECO:0000313" key="2">
    <source>
        <dbReference type="MGI" id="MGI:1914783"/>
    </source>
</evidence>
<dbReference type="AlphaFoldDB" id="A0A0N4SVG3"/>
<dbReference type="MGI" id="MGI:1914783">
    <property type="gene designation" value="Ppfibp1"/>
</dbReference>
<reference evidence="1" key="4">
    <citation type="submission" date="2025-09" db="UniProtKB">
        <authorList>
            <consortium name="Ensembl"/>
        </authorList>
    </citation>
    <scope>IDENTIFICATION</scope>
    <source>
        <strain evidence="1">C57BL/6J</strain>
    </source>
</reference>
<dbReference type="Ensembl" id="ENSMUST00000203730.3">
    <property type="protein sequence ID" value="ENSMUSP00000145088.2"/>
    <property type="gene ID" value="ENSMUSG00000016487.16"/>
</dbReference>
<reference evidence="1 3" key="2">
    <citation type="journal article" date="2011" name="PLoS Biol.">
        <title>Modernizing reference genome assemblies.</title>
        <authorList>
            <person name="Church D.M."/>
            <person name="Schneider V.A."/>
            <person name="Graves T."/>
            <person name="Auger K."/>
            <person name="Cunningham F."/>
            <person name="Bouk N."/>
            <person name="Chen H.C."/>
            <person name="Agarwala R."/>
            <person name="McLaren W.M."/>
            <person name="Ritchie G.R."/>
            <person name="Albracht D."/>
            <person name="Kremitzki M."/>
            <person name="Rock S."/>
            <person name="Kotkiewicz H."/>
            <person name="Kremitzki C."/>
            <person name="Wollam A."/>
            <person name="Trani L."/>
            <person name="Fulton L."/>
            <person name="Fulton R."/>
            <person name="Matthews L."/>
            <person name="Whitehead S."/>
            <person name="Chow W."/>
            <person name="Torrance J."/>
            <person name="Dunn M."/>
            <person name="Harden G."/>
            <person name="Threadgold G."/>
            <person name="Wood J."/>
            <person name="Collins J."/>
            <person name="Heath P."/>
            <person name="Griffiths G."/>
            <person name="Pelan S."/>
            <person name="Grafham D."/>
            <person name="Eichler E.E."/>
            <person name="Weinstock G."/>
            <person name="Mardis E.R."/>
            <person name="Wilson R.K."/>
            <person name="Howe K."/>
            <person name="Flicek P."/>
            <person name="Hubbard T."/>
        </authorList>
    </citation>
    <scope>NUCLEOTIDE SEQUENCE [LARGE SCALE GENOMIC DNA]</scope>
    <source>
        <strain evidence="1 3">C57BL/6J</strain>
    </source>
</reference>
<name>A0A0N4SVG3_MOUSE</name>
<evidence type="ECO:0000313" key="1">
    <source>
        <dbReference type="Ensembl" id="ENSMUSP00000145088.2"/>
    </source>
</evidence>
<reference evidence="1 3" key="1">
    <citation type="journal article" date="2009" name="PLoS Biol.">
        <title>Lineage-specific biology revealed by a finished genome assembly of the mouse.</title>
        <authorList>
            <consortium name="Mouse Genome Sequencing Consortium"/>
            <person name="Church D.M."/>
            <person name="Goodstadt L."/>
            <person name="Hillier L.W."/>
            <person name="Zody M.C."/>
            <person name="Goldstein S."/>
            <person name="She X."/>
            <person name="Bult C.J."/>
            <person name="Agarwala R."/>
            <person name="Cherry J.L."/>
            <person name="DiCuccio M."/>
            <person name="Hlavina W."/>
            <person name="Kapustin Y."/>
            <person name="Meric P."/>
            <person name="Maglott D."/>
            <person name="Birtle Z."/>
            <person name="Marques A.C."/>
            <person name="Graves T."/>
            <person name="Zhou S."/>
            <person name="Teague B."/>
            <person name="Potamousis K."/>
            <person name="Churas C."/>
            <person name="Place M."/>
            <person name="Herschleb J."/>
            <person name="Runnheim R."/>
            <person name="Forrest D."/>
            <person name="Amos-Landgraf J."/>
            <person name="Schwartz D.C."/>
            <person name="Cheng Z."/>
            <person name="Lindblad-Toh K."/>
            <person name="Eichler E.E."/>
            <person name="Ponting C.P."/>
        </authorList>
    </citation>
    <scope>NUCLEOTIDE SEQUENCE [LARGE SCALE GENOMIC DNA]</scope>
    <source>
        <strain evidence="1 3">C57BL/6J</strain>
    </source>
</reference>
<reference evidence="1" key="3">
    <citation type="submission" date="2025-08" db="UniProtKB">
        <authorList>
            <consortium name="Ensembl"/>
        </authorList>
    </citation>
    <scope>IDENTIFICATION</scope>
    <source>
        <strain evidence="1">C57BL/6J</strain>
    </source>
</reference>
<dbReference type="Antibodypedia" id="1098">
    <property type="antibodies" value="160 antibodies from 29 providers"/>
</dbReference>